<evidence type="ECO:0000313" key="2">
    <source>
        <dbReference type="EMBL" id="POA96707.1"/>
    </source>
</evidence>
<proteinExistence type="predicted"/>
<feature type="signal peptide" evidence="1">
    <location>
        <begin position="1"/>
        <end position="26"/>
    </location>
</feature>
<dbReference type="AlphaFoldDB" id="A0A2K4MHZ9"/>
<dbReference type="EMBL" id="PPTF01000107">
    <property type="protein sequence ID" value="POA96707.1"/>
    <property type="molecule type" value="Genomic_DNA"/>
</dbReference>
<keyword evidence="1" id="KW-0732">Signal</keyword>
<dbReference type="RefSeq" id="WP_103321957.1">
    <property type="nucleotide sequence ID" value="NZ_PPTF01000107.1"/>
</dbReference>
<dbReference type="InterPro" id="IPR025737">
    <property type="entry name" value="FApF"/>
</dbReference>
<dbReference type="Pfam" id="PF13557">
    <property type="entry name" value="Phenol_MetA_deg"/>
    <property type="match status" value="1"/>
</dbReference>
<evidence type="ECO:0008006" key="4">
    <source>
        <dbReference type="Google" id="ProtNLM"/>
    </source>
</evidence>
<keyword evidence="3" id="KW-1185">Reference proteome</keyword>
<organism evidence="2 3">
    <name type="scientific">Chromobacterium sinusclupearum</name>
    <dbReference type="NCBI Taxonomy" id="2077146"/>
    <lineage>
        <taxon>Bacteria</taxon>
        <taxon>Pseudomonadati</taxon>
        <taxon>Pseudomonadota</taxon>
        <taxon>Betaproteobacteria</taxon>
        <taxon>Neisseriales</taxon>
        <taxon>Chromobacteriaceae</taxon>
        <taxon>Chromobacterium</taxon>
    </lineage>
</organism>
<reference evidence="2 3" key="1">
    <citation type="submission" date="2018-01" db="EMBL/GenBank/DDBJ databases">
        <title>Genomic Sequence of Chromobacterium MWU13-2610 from wild cranberry bogs within the Cape Cod National Seashore.</title>
        <authorList>
            <person name="O'Hara-Hanley K."/>
            <person name="Soby S."/>
            <person name="Harrison A."/>
        </authorList>
    </citation>
    <scope>NUCLEOTIDE SEQUENCE [LARGE SCALE GENOMIC DNA]</scope>
    <source>
        <strain evidence="2 3">MWU13-2610</strain>
    </source>
</reference>
<protein>
    <recommendedName>
        <fullName evidence="4">Phenol degradation protein meta</fullName>
    </recommendedName>
</protein>
<dbReference type="Proteomes" id="UP000236416">
    <property type="component" value="Unassembled WGS sequence"/>
</dbReference>
<comment type="caution">
    <text evidence="2">The sequence shown here is derived from an EMBL/GenBank/DDBJ whole genome shotgun (WGS) entry which is preliminary data.</text>
</comment>
<evidence type="ECO:0000256" key="1">
    <source>
        <dbReference type="SAM" id="SignalP"/>
    </source>
</evidence>
<evidence type="ECO:0000313" key="3">
    <source>
        <dbReference type="Proteomes" id="UP000236416"/>
    </source>
</evidence>
<gene>
    <name evidence="2" type="ORF">C2134_20825</name>
</gene>
<feature type="chain" id="PRO_5014454509" description="Phenol degradation protein meta" evidence="1">
    <location>
        <begin position="27"/>
        <end position="305"/>
    </location>
</feature>
<sequence length="305" mass="32751">MKLPQTRMQAAVLALAAILPITAIHAQELWDPHLRGVNEGLAAGVLPPKGVYGVLNNYWTWVDKYDNNGNKTGLRVRALIELPEVLWSTGLKVFGADYAVAIAQPVDYTTLSGNGIPANGGWGSFNTILVPGQLSWTLPNNLHLKTSLAVYLPNGSSSPGRLPSGTYLGAANGFWTLQPGVALSWLHGGWNLSMDATYAYNFRNPDTHYQSGQQLAIDYTAARTIGNWTLGLGGYQENQLGDDSGSGAAACGHAGGCRASNYGIGPLLGYQFGKLKLMAIYNFGLQTRNDVGGNFFNLRLSFPFQ</sequence>
<accession>A0A2K4MHZ9</accession>
<name>A0A2K4MHZ9_9NEIS</name>